<name>A0A4R1KAR2_9BACT</name>
<dbReference type="SUPFAM" id="SSF46767">
    <property type="entry name" value="Methylated DNA-protein cysteine methyltransferase, C-terminal domain"/>
    <property type="match status" value="1"/>
</dbReference>
<keyword evidence="6" id="KW-0227">DNA damage</keyword>
<dbReference type="CDD" id="cd06445">
    <property type="entry name" value="ATase"/>
    <property type="match status" value="1"/>
</dbReference>
<evidence type="ECO:0000256" key="7">
    <source>
        <dbReference type="ARBA" id="ARBA00023204"/>
    </source>
</evidence>
<evidence type="ECO:0000256" key="5">
    <source>
        <dbReference type="ARBA" id="ARBA00022679"/>
    </source>
</evidence>
<evidence type="ECO:0000256" key="6">
    <source>
        <dbReference type="ARBA" id="ARBA00022763"/>
    </source>
</evidence>
<evidence type="ECO:0000256" key="8">
    <source>
        <dbReference type="ARBA" id="ARBA00049348"/>
    </source>
</evidence>
<accession>A0A4R1KAR2</accession>
<dbReference type="RefSeq" id="WP_165871124.1">
    <property type="nucleotide sequence ID" value="NZ_JAJUHT010000003.1"/>
</dbReference>
<proteinExistence type="inferred from homology"/>
<dbReference type="PANTHER" id="PTHR10815:SF13">
    <property type="entry name" value="METHYLATED-DNA--PROTEIN-CYSTEINE METHYLTRANSFERASE"/>
    <property type="match status" value="1"/>
</dbReference>
<comment type="catalytic activity">
    <reaction evidence="1">
        <text>a 4-O-methyl-thymidine in DNA + L-cysteinyl-[protein] = a thymidine in DNA + S-methyl-L-cysteinyl-[protein]</text>
        <dbReference type="Rhea" id="RHEA:53428"/>
        <dbReference type="Rhea" id="RHEA-COMP:10131"/>
        <dbReference type="Rhea" id="RHEA-COMP:10132"/>
        <dbReference type="Rhea" id="RHEA-COMP:13555"/>
        <dbReference type="Rhea" id="RHEA-COMP:13556"/>
        <dbReference type="ChEBI" id="CHEBI:29950"/>
        <dbReference type="ChEBI" id="CHEBI:82612"/>
        <dbReference type="ChEBI" id="CHEBI:137386"/>
        <dbReference type="ChEBI" id="CHEBI:137387"/>
        <dbReference type="EC" id="2.1.1.63"/>
    </reaction>
</comment>
<sequence>MQFWDSVRCSAGYDLFITFDEDRVYDIASSRPDTLAKKPLAERFLYMAEYLKDCSKQPMLIEALDDLDFSWTTPFSLSVYRALALIPFGVTVTYGELAQLAGHPDAFRAVGTAMSKNRFLIIVPCHRVLAAGGKIGGFSSGLDMKRALLKAEGHNEF</sequence>
<reference evidence="10 11" key="1">
    <citation type="submission" date="2019-03" db="EMBL/GenBank/DDBJ databases">
        <title>Genomic Encyclopedia of Type Strains, Phase IV (KMG-IV): sequencing the most valuable type-strain genomes for metagenomic binning, comparative biology and taxonomic classification.</title>
        <authorList>
            <person name="Goeker M."/>
        </authorList>
    </citation>
    <scope>NUCLEOTIDE SEQUENCE [LARGE SCALE GENOMIC DNA]</scope>
    <source>
        <strain evidence="10 11">DSM 24984</strain>
    </source>
</reference>
<keyword evidence="11" id="KW-1185">Reference proteome</keyword>
<dbReference type="FunFam" id="1.10.10.10:FF:000214">
    <property type="entry name" value="Methylated-DNA--protein-cysteine methyltransferase"/>
    <property type="match status" value="1"/>
</dbReference>
<evidence type="ECO:0000313" key="10">
    <source>
        <dbReference type="EMBL" id="TCK61522.1"/>
    </source>
</evidence>
<dbReference type="InterPro" id="IPR014048">
    <property type="entry name" value="MethylDNA_cys_MeTrfase_DNA-bd"/>
</dbReference>
<feature type="domain" description="Methylated-DNA-[protein]-cysteine S-methyltransferase DNA binding" evidence="9">
    <location>
        <begin position="74"/>
        <end position="153"/>
    </location>
</feature>
<dbReference type="Gene3D" id="1.10.10.10">
    <property type="entry name" value="Winged helix-like DNA-binding domain superfamily/Winged helix DNA-binding domain"/>
    <property type="match status" value="1"/>
</dbReference>
<evidence type="ECO:0000259" key="9">
    <source>
        <dbReference type="Pfam" id="PF01035"/>
    </source>
</evidence>
<dbReference type="PANTHER" id="PTHR10815">
    <property type="entry name" value="METHYLATED-DNA--PROTEIN-CYSTEINE METHYLTRANSFERASE"/>
    <property type="match status" value="1"/>
</dbReference>
<keyword evidence="5 10" id="KW-0808">Transferase</keyword>
<evidence type="ECO:0000256" key="3">
    <source>
        <dbReference type="ARBA" id="ARBA00011918"/>
    </source>
</evidence>
<dbReference type="EC" id="2.1.1.63" evidence="3"/>
<dbReference type="AlphaFoldDB" id="A0A4R1KAR2"/>
<evidence type="ECO:0000256" key="4">
    <source>
        <dbReference type="ARBA" id="ARBA00022603"/>
    </source>
</evidence>
<dbReference type="GO" id="GO:0032259">
    <property type="term" value="P:methylation"/>
    <property type="evidence" value="ECO:0007669"/>
    <property type="project" value="UniProtKB-KW"/>
</dbReference>
<dbReference type="PROSITE" id="PS00374">
    <property type="entry name" value="MGMT"/>
    <property type="match status" value="1"/>
</dbReference>
<organism evidence="10 11">
    <name type="scientific">Seleniivibrio woodruffii</name>
    <dbReference type="NCBI Taxonomy" id="1078050"/>
    <lineage>
        <taxon>Bacteria</taxon>
        <taxon>Pseudomonadati</taxon>
        <taxon>Deferribacterota</taxon>
        <taxon>Deferribacteres</taxon>
        <taxon>Deferribacterales</taxon>
        <taxon>Geovibrionaceae</taxon>
        <taxon>Seleniivibrio</taxon>
    </lineage>
</organism>
<evidence type="ECO:0000313" key="11">
    <source>
        <dbReference type="Proteomes" id="UP000294614"/>
    </source>
</evidence>
<dbReference type="Pfam" id="PF01035">
    <property type="entry name" value="DNA_binding_1"/>
    <property type="match status" value="1"/>
</dbReference>
<keyword evidence="7" id="KW-0234">DNA repair</keyword>
<keyword evidence="4 10" id="KW-0489">Methyltransferase</keyword>
<dbReference type="InterPro" id="IPR001497">
    <property type="entry name" value="MethylDNA_cys_MeTrfase_AS"/>
</dbReference>
<dbReference type="NCBIfam" id="TIGR00589">
    <property type="entry name" value="ogt"/>
    <property type="match status" value="1"/>
</dbReference>
<dbReference type="GO" id="GO:0006281">
    <property type="term" value="P:DNA repair"/>
    <property type="evidence" value="ECO:0007669"/>
    <property type="project" value="UniProtKB-KW"/>
</dbReference>
<comment type="similarity">
    <text evidence="2">Belongs to the MGMT family.</text>
</comment>
<evidence type="ECO:0000256" key="2">
    <source>
        <dbReference type="ARBA" id="ARBA00008711"/>
    </source>
</evidence>
<dbReference type="EMBL" id="SMGG01000003">
    <property type="protein sequence ID" value="TCK61522.1"/>
    <property type="molecule type" value="Genomic_DNA"/>
</dbReference>
<dbReference type="GO" id="GO:0003908">
    <property type="term" value="F:methylated-DNA-[protein]-cysteine S-methyltransferase activity"/>
    <property type="evidence" value="ECO:0007669"/>
    <property type="project" value="UniProtKB-EC"/>
</dbReference>
<dbReference type="InterPro" id="IPR036217">
    <property type="entry name" value="MethylDNA_cys_MeTrfase_DNAb"/>
</dbReference>
<comment type="catalytic activity">
    <reaction evidence="8">
        <text>a 6-O-methyl-2'-deoxyguanosine in DNA + L-cysteinyl-[protein] = S-methyl-L-cysteinyl-[protein] + a 2'-deoxyguanosine in DNA</text>
        <dbReference type="Rhea" id="RHEA:24000"/>
        <dbReference type="Rhea" id="RHEA-COMP:10131"/>
        <dbReference type="Rhea" id="RHEA-COMP:10132"/>
        <dbReference type="Rhea" id="RHEA-COMP:11367"/>
        <dbReference type="Rhea" id="RHEA-COMP:11368"/>
        <dbReference type="ChEBI" id="CHEBI:29950"/>
        <dbReference type="ChEBI" id="CHEBI:82612"/>
        <dbReference type="ChEBI" id="CHEBI:85445"/>
        <dbReference type="ChEBI" id="CHEBI:85448"/>
        <dbReference type="EC" id="2.1.1.63"/>
    </reaction>
</comment>
<dbReference type="Proteomes" id="UP000294614">
    <property type="component" value="Unassembled WGS sequence"/>
</dbReference>
<evidence type="ECO:0000256" key="1">
    <source>
        <dbReference type="ARBA" id="ARBA00001286"/>
    </source>
</evidence>
<dbReference type="InterPro" id="IPR036388">
    <property type="entry name" value="WH-like_DNA-bd_sf"/>
</dbReference>
<comment type="caution">
    <text evidence="10">The sequence shown here is derived from an EMBL/GenBank/DDBJ whole genome shotgun (WGS) entry which is preliminary data.</text>
</comment>
<protein>
    <recommendedName>
        <fullName evidence="3">methylated-DNA--[protein]-cysteine S-methyltransferase</fullName>
        <ecNumber evidence="3">2.1.1.63</ecNumber>
    </recommendedName>
</protein>
<gene>
    <name evidence="10" type="ORF">C8D98_0021</name>
</gene>